<name>A0A8J4G3G6_9CHLO</name>
<accession>A0A8J4G3G6</accession>
<feature type="region of interest" description="Disordered" evidence="1">
    <location>
        <begin position="219"/>
        <end position="276"/>
    </location>
</feature>
<feature type="domain" description="Pherophorin" evidence="2">
    <location>
        <begin position="37"/>
        <end position="204"/>
    </location>
</feature>
<dbReference type="InterPro" id="IPR024616">
    <property type="entry name" value="Pherophorin"/>
</dbReference>
<evidence type="ECO:0000313" key="4">
    <source>
        <dbReference type="Proteomes" id="UP000722791"/>
    </source>
</evidence>
<dbReference type="AlphaFoldDB" id="A0A8J4G3G6"/>
<dbReference type="EMBL" id="BNCQ01000004">
    <property type="protein sequence ID" value="GIL97706.1"/>
    <property type="molecule type" value="Genomic_DNA"/>
</dbReference>
<protein>
    <recommendedName>
        <fullName evidence="2">Pherophorin domain-containing protein</fullName>
    </recommendedName>
</protein>
<dbReference type="Pfam" id="PF12499">
    <property type="entry name" value="DUF3707"/>
    <property type="match status" value="1"/>
</dbReference>
<evidence type="ECO:0000259" key="2">
    <source>
        <dbReference type="Pfam" id="PF12499"/>
    </source>
</evidence>
<feature type="compositionally biased region" description="Pro residues" evidence="1">
    <location>
        <begin position="221"/>
        <end position="276"/>
    </location>
</feature>
<feature type="non-terminal residue" evidence="3">
    <location>
        <position position="276"/>
    </location>
</feature>
<reference evidence="3" key="1">
    <citation type="journal article" date="2021" name="Proc. Natl. Acad. Sci. U.S.A.">
        <title>Three genomes in the algal genus Volvox reveal the fate of a haploid sex-determining region after a transition to homothallism.</title>
        <authorList>
            <person name="Yamamoto K."/>
            <person name="Hamaji T."/>
            <person name="Kawai-Toyooka H."/>
            <person name="Matsuzaki R."/>
            <person name="Takahashi F."/>
            <person name="Nishimura Y."/>
            <person name="Kawachi M."/>
            <person name="Noguchi H."/>
            <person name="Minakuchi Y."/>
            <person name="Umen J.G."/>
            <person name="Toyoda A."/>
            <person name="Nozaki H."/>
        </authorList>
    </citation>
    <scope>NUCLEOTIDE SEQUENCE</scope>
    <source>
        <strain evidence="3">NIES-3785</strain>
    </source>
</reference>
<gene>
    <name evidence="3" type="ORF">Vretimale_3283</name>
</gene>
<evidence type="ECO:0000313" key="3">
    <source>
        <dbReference type="EMBL" id="GIL97706.1"/>
    </source>
</evidence>
<dbReference type="Proteomes" id="UP000722791">
    <property type="component" value="Unassembled WGS sequence"/>
</dbReference>
<feature type="non-terminal residue" evidence="3">
    <location>
        <position position="1"/>
    </location>
</feature>
<proteinExistence type="predicted"/>
<sequence>AQSSSPSDKKAADEARVKALQEAIARRGAGAAPFGRFPFCRCDTYDCNCNPYSIAYMGSSPAPSRRPGLTTTRHCFAVTYNGCQTKRACCKALRQRVYKLALPTTIDCIKPALTLVEVNDKRWVNWETKVWKLPTSAMAYEIRLYGFSFNYTTFDGSTFCLTVTEPCNSILQLCDLQEGIRTKASPTGNCKFSISESSQVRFCPVCTVSQIAPMPSIMLPPMLPTTPSAPPKPPTAPSSPPSPPSLPSSPLNPPSTPSTPQPPFSPQSPPTFPPNQ</sequence>
<organism evidence="3 4">
    <name type="scientific">Volvox reticuliferus</name>
    <dbReference type="NCBI Taxonomy" id="1737510"/>
    <lineage>
        <taxon>Eukaryota</taxon>
        <taxon>Viridiplantae</taxon>
        <taxon>Chlorophyta</taxon>
        <taxon>core chlorophytes</taxon>
        <taxon>Chlorophyceae</taxon>
        <taxon>CS clade</taxon>
        <taxon>Chlamydomonadales</taxon>
        <taxon>Volvocaceae</taxon>
        <taxon>Volvox</taxon>
    </lineage>
</organism>
<evidence type="ECO:0000256" key="1">
    <source>
        <dbReference type="SAM" id="MobiDB-lite"/>
    </source>
</evidence>
<comment type="caution">
    <text evidence="3">The sequence shown here is derived from an EMBL/GenBank/DDBJ whole genome shotgun (WGS) entry which is preliminary data.</text>
</comment>